<evidence type="ECO:0000313" key="2">
    <source>
        <dbReference type="Proteomes" id="UP000651977"/>
    </source>
</evidence>
<dbReference type="RefSeq" id="WP_055735090.1">
    <property type="nucleotide sequence ID" value="NZ_BMDY01000007.1"/>
</dbReference>
<dbReference type="EMBL" id="BMDY01000007">
    <property type="protein sequence ID" value="GGB02374.1"/>
    <property type="molecule type" value="Genomic_DNA"/>
</dbReference>
<evidence type="ECO:0000313" key="1">
    <source>
        <dbReference type="EMBL" id="GGB02374.1"/>
    </source>
</evidence>
<gene>
    <name evidence="1" type="primary">draT</name>
    <name evidence="1" type="ORF">GCM10007414_14620</name>
</gene>
<organism evidence="1 2">
    <name type="scientific">Agarivorans gilvus</name>
    <dbReference type="NCBI Taxonomy" id="680279"/>
    <lineage>
        <taxon>Bacteria</taxon>
        <taxon>Pseudomonadati</taxon>
        <taxon>Pseudomonadota</taxon>
        <taxon>Gammaproteobacteria</taxon>
        <taxon>Alteromonadales</taxon>
        <taxon>Alteromonadaceae</taxon>
        <taxon>Agarivorans</taxon>
    </lineage>
</organism>
<comment type="caution">
    <text evidence="1">The sequence shown here is derived from an EMBL/GenBank/DDBJ whole genome shotgun (WGS) entry which is preliminary data.</text>
</comment>
<dbReference type="InterPro" id="IPR009953">
    <property type="entry name" value="DRA_trans"/>
</dbReference>
<dbReference type="Pfam" id="PF07357">
    <property type="entry name" value="DRAT"/>
    <property type="match status" value="1"/>
</dbReference>
<protein>
    <submittedName>
        <fullName evidence="1">N-acyl homoserine lactonase</fullName>
    </submittedName>
</protein>
<proteinExistence type="predicted"/>
<sequence>MTKNKSAEITRERACLPAFAYSSLNRCNIPAVVLGGVTYQQHPVALLIDGMQALHGEFFKALDEIACSQERGVHFRQYMCSAFLLGKSEEAGLLETNSGIRRDKCDYLRLLRGWMFNADGKEAAVLKRWVESRFGLLTLNHRQPLGSHSSEAYQAYQADYVRGLYNSNALESQLDLLYSFCQYEVQRRWPEQQHCQLYRGVNHIDEHHRLGRSEQGTLLLLNNLNSFSHQRELCESFGDVILEARVPMTKLLFFPGLLADVLKGEQEYLVLGGVYQVTMSI</sequence>
<keyword evidence="2" id="KW-1185">Reference proteome</keyword>
<name>A0ABQ1HZN1_9ALTE</name>
<reference evidence="2" key="1">
    <citation type="journal article" date="2019" name="Int. J. Syst. Evol. Microbiol.">
        <title>The Global Catalogue of Microorganisms (GCM) 10K type strain sequencing project: providing services to taxonomists for standard genome sequencing and annotation.</title>
        <authorList>
            <consortium name="The Broad Institute Genomics Platform"/>
            <consortium name="The Broad Institute Genome Sequencing Center for Infectious Disease"/>
            <person name="Wu L."/>
            <person name="Ma J."/>
        </authorList>
    </citation>
    <scope>NUCLEOTIDE SEQUENCE [LARGE SCALE GENOMIC DNA]</scope>
    <source>
        <strain evidence="2">CGMCC 1.10131</strain>
    </source>
</reference>
<dbReference type="Proteomes" id="UP000651977">
    <property type="component" value="Unassembled WGS sequence"/>
</dbReference>
<accession>A0ABQ1HZN1</accession>